<organism evidence="2 3">
    <name type="scientific">Tumebacillus avium</name>
    <dbReference type="NCBI Taxonomy" id="1903704"/>
    <lineage>
        <taxon>Bacteria</taxon>
        <taxon>Bacillati</taxon>
        <taxon>Bacillota</taxon>
        <taxon>Bacilli</taxon>
        <taxon>Bacillales</taxon>
        <taxon>Alicyclobacillaceae</taxon>
        <taxon>Tumebacillus</taxon>
    </lineage>
</organism>
<protein>
    <recommendedName>
        <fullName evidence="1">DUF6843 domain-containing protein</fullName>
    </recommendedName>
</protein>
<reference evidence="3" key="1">
    <citation type="submission" date="2017-05" db="EMBL/GenBank/DDBJ databases">
        <authorList>
            <person name="Sung H."/>
        </authorList>
    </citation>
    <scope>NUCLEOTIDE SEQUENCE [LARGE SCALE GENOMIC DNA]</scope>
    <source>
        <strain evidence="3">AR23208</strain>
    </source>
</reference>
<dbReference type="KEGG" id="tum:CBW65_18120"/>
<sequence>MVSVQFGQAGTAPVPEEGEYLVFRIPDSGVLKTATPEPEYGKAADKYYYVDQKGTRTEIEPTVGIHGGSIGGKEGAPPTLSFFVGSQAEWEKFKQQQTNK</sequence>
<dbReference type="EMBL" id="CP021434">
    <property type="protein sequence ID" value="ARU62678.1"/>
    <property type="molecule type" value="Genomic_DNA"/>
</dbReference>
<keyword evidence="3" id="KW-1185">Reference proteome</keyword>
<feature type="domain" description="DUF6843" evidence="1">
    <location>
        <begin position="2"/>
        <end position="71"/>
    </location>
</feature>
<dbReference type="AlphaFoldDB" id="A0A1Y0IQ20"/>
<name>A0A1Y0IQ20_9BACL</name>
<accession>A0A1Y0IQ20</accession>
<dbReference type="InterPro" id="IPR049293">
    <property type="entry name" value="DUF6843"/>
</dbReference>
<evidence type="ECO:0000313" key="3">
    <source>
        <dbReference type="Proteomes" id="UP000195437"/>
    </source>
</evidence>
<dbReference type="Pfam" id="PF20862">
    <property type="entry name" value="DUF6843"/>
    <property type="match status" value="1"/>
</dbReference>
<proteinExistence type="predicted"/>
<evidence type="ECO:0000313" key="2">
    <source>
        <dbReference type="EMBL" id="ARU62678.1"/>
    </source>
</evidence>
<dbReference type="Proteomes" id="UP000195437">
    <property type="component" value="Chromosome"/>
</dbReference>
<gene>
    <name evidence="2" type="ORF">CBW65_18120</name>
</gene>
<evidence type="ECO:0000259" key="1">
    <source>
        <dbReference type="Pfam" id="PF20862"/>
    </source>
</evidence>